<evidence type="ECO:0000313" key="3">
    <source>
        <dbReference type="Proteomes" id="UP000594873"/>
    </source>
</evidence>
<proteinExistence type="predicted"/>
<dbReference type="Proteomes" id="UP000594873">
    <property type="component" value="Chromosome"/>
</dbReference>
<gene>
    <name evidence="2" type="ORF">IC614_11395</name>
</gene>
<dbReference type="KEGG" id="sflv:IC614_11395"/>
<feature type="region of interest" description="Disordered" evidence="1">
    <location>
        <begin position="1"/>
        <end position="76"/>
    </location>
</feature>
<accession>A0A7T2GJB8</accession>
<reference evidence="2 3" key="1">
    <citation type="submission" date="2020-11" db="EMBL/GenBank/DDBJ databases">
        <title>Genome seq and assembly of Sphingosinicella sp.</title>
        <authorList>
            <person name="Chhetri G."/>
        </authorList>
    </citation>
    <scope>NUCLEOTIDE SEQUENCE [LARGE SCALE GENOMIC DNA]</scope>
    <source>
        <strain evidence="2 3">UDD2</strain>
    </source>
</reference>
<dbReference type="AlphaFoldDB" id="A0A7T2GJB8"/>
<organism evidence="2 3">
    <name type="scientific">Allosphingosinicella flava</name>
    <dbReference type="NCBI Taxonomy" id="2771430"/>
    <lineage>
        <taxon>Bacteria</taxon>
        <taxon>Pseudomonadati</taxon>
        <taxon>Pseudomonadota</taxon>
        <taxon>Alphaproteobacteria</taxon>
        <taxon>Sphingomonadales</taxon>
        <taxon>Sphingomonadaceae</taxon>
        <taxon>Allosphingosinicella</taxon>
    </lineage>
</organism>
<feature type="compositionally biased region" description="Gly residues" evidence="1">
    <location>
        <begin position="45"/>
        <end position="56"/>
    </location>
</feature>
<dbReference type="RefSeq" id="WP_200971581.1">
    <property type="nucleotide sequence ID" value="NZ_CP065592.1"/>
</dbReference>
<name>A0A7T2GJB8_9SPHN</name>
<protein>
    <submittedName>
        <fullName evidence="2">Uncharacterized protein</fullName>
    </submittedName>
</protein>
<dbReference type="EMBL" id="CP065592">
    <property type="protein sequence ID" value="QPQ54905.1"/>
    <property type="molecule type" value="Genomic_DNA"/>
</dbReference>
<evidence type="ECO:0000313" key="2">
    <source>
        <dbReference type="EMBL" id="QPQ54905.1"/>
    </source>
</evidence>
<keyword evidence="3" id="KW-1185">Reference proteome</keyword>
<sequence length="76" mass="7956">MTADDDNLSTRHQRPGDAARPQDTLDREDERGRRASFDPKTGRVAGSGSGAGGGNLGEDYDEDPQAGGGAEEGKPR</sequence>
<feature type="compositionally biased region" description="Basic and acidic residues" evidence="1">
    <location>
        <begin position="23"/>
        <end position="41"/>
    </location>
</feature>
<evidence type="ECO:0000256" key="1">
    <source>
        <dbReference type="SAM" id="MobiDB-lite"/>
    </source>
</evidence>